<feature type="domain" description="DNA/pantothenate metabolism flavoprotein C-terminal" evidence="1">
    <location>
        <begin position="1"/>
        <end position="181"/>
    </location>
</feature>
<dbReference type="AlphaFoldDB" id="A0A5M4AUG5"/>
<reference evidence="2 3" key="1">
    <citation type="submission" date="2019-10" db="EMBL/GenBank/DDBJ databases">
        <title>Prolixibacter strains distinguished by the presence of nitrate reductase genes were adept at nitrate-dependent anaerobic corrosion of metallic iron and carbon steel.</title>
        <authorList>
            <person name="Iino T."/>
            <person name="Shono N."/>
            <person name="Ito K."/>
            <person name="Nakamura R."/>
            <person name="Sueoka K."/>
            <person name="Harayama S."/>
            <person name="Ohkuma M."/>
        </authorList>
    </citation>
    <scope>NUCLEOTIDE SEQUENCE [LARGE SCALE GENOMIC DNA]</scope>
    <source>
        <strain evidence="2 3">JCM 13498</strain>
    </source>
</reference>
<dbReference type="Proteomes" id="UP000391834">
    <property type="component" value="Unassembled WGS sequence"/>
</dbReference>
<keyword evidence="3" id="KW-1185">Reference proteome</keyword>
<evidence type="ECO:0000313" key="3">
    <source>
        <dbReference type="Proteomes" id="UP000391834"/>
    </source>
</evidence>
<evidence type="ECO:0000313" key="2">
    <source>
        <dbReference type="EMBL" id="GET31283.1"/>
    </source>
</evidence>
<organism evidence="2 3">
    <name type="scientific">Prolixibacter bellariivorans</name>
    <dbReference type="NCBI Taxonomy" id="314319"/>
    <lineage>
        <taxon>Bacteria</taxon>
        <taxon>Pseudomonadati</taxon>
        <taxon>Bacteroidota</taxon>
        <taxon>Bacteroidia</taxon>
        <taxon>Marinilabiliales</taxon>
        <taxon>Prolixibacteraceae</taxon>
        <taxon>Prolixibacter</taxon>
    </lineage>
</organism>
<dbReference type="Pfam" id="PF04127">
    <property type="entry name" value="DFP"/>
    <property type="match status" value="1"/>
</dbReference>
<protein>
    <recommendedName>
        <fullName evidence="1">DNA/pantothenate metabolism flavoprotein C-terminal domain-containing protein</fullName>
    </recommendedName>
</protein>
<gene>
    <name evidence="2" type="ORF">PbJCM13498_01460</name>
</gene>
<dbReference type="EMBL" id="BLAX01000001">
    <property type="protein sequence ID" value="GET31283.1"/>
    <property type="molecule type" value="Genomic_DNA"/>
</dbReference>
<dbReference type="InterPro" id="IPR035929">
    <property type="entry name" value="CoaB-like_sf"/>
</dbReference>
<dbReference type="InterPro" id="IPR007085">
    <property type="entry name" value="DNA/pantothenate-metab_flavo_C"/>
</dbReference>
<name>A0A5M4AUG5_9BACT</name>
<evidence type="ECO:0000259" key="1">
    <source>
        <dbReference type="Pfam" id="PF04127"/>
    </source>
</evidence>
<dbReference type="GO" id="GO:0003824">
    <property type="term" value="F:catalytic activity"/>
    <property type="evidence" value="ECO:0007669"/>
    <property type="project" value="UniProtKB-ARBA"/>
</dbReference>
<proteinExistence type="predicted"/>
<dbReference type="GO" id="GO:0015937">
    <property type="term" value="P:coenzyme A biosynthetic process"/>
    <property type="evidence" value="ECO:0007669"/>
    <property type="project" value="UniProtKB-ARBA"/>
</dbReference>
<accession>A0A5M4AUG5</accession>
<sequence length="187" mass="20453">MGYAIATCLADNGAEVILVSGPTALSISHPNIRKIDVTSADEMYQASLSAFPACDGAVMSAAVADYAPVKTEQQKVKRAKDNYTIELKPNPDIAASLGEIKKEGQLLVGFALETHDEEDNARRKLEKKNLDFIVLNSLQDKGAGFQHDTNRITIIERNGTKHRFGLKPKTEVAADIVNVMLDMLKRK</sequence>
<dbReference type="Gene3D" id="3.40.50.10300">
    <property type="entry name" value="CoaB-like"/>
    <property type="match status" value="1"/>
</dbReference>
<dbReference type="SUPFAM" id="SSF102645">
    <property type="entry name" value="CoaB-like"/>
    <property type="match status" value="1"/>
</dbReference>
<comment type="caution">
    <text evidence="2">The sequence shown here is derived from an EMBL/GenBank/DDBJ whole genome shotgun (WGS) entry which is preliminary data.</text>
</comment>